<evidence type="ECO:0000256" key="4">
    <source>
        <dbReference type="ARBA" id="ARBA00022723"/>
    </source>
</evidence>
<dbReference type="InterPro" id="IPR000994">
    <property type="entry name" value="Pept_M24"/>
</dbReference>
<name>A0A1G7AUK2_9ACTO</name>
<feature type="binding site" evidence="6">
    <location>
        <position position="100"/>
    </location>
    <ligand>
        <name>a divalent metal cation</name>
        <dbReference type="ChEBI" id="CHEBI:60240"/>
        <label>1</label>
    </ligand>
</feature>
<dbReference type="Gene3D" id="3.90.230.10">
    <property type="entry name" value="Creatinase/methionine aminopeptidase superfamily"/>
    <property type="match status" value="1"/>
</dbReference>
<evidence type="ECO:0000256" key="1">
    <source>
        <dbReference type="ARBA" id="ARBA00002521"/>
    </source>
</evidence>
<protein>
    <recommendedName>
        <fullName evidence="6 7">Methionine aminopeptidase</fullName>
        <shortName evidence="6">MAP</shortName>
        <shortName evidence="6">MetAP</shortName>
        <ecNumber evidence="6 7">3.4.11.18</ecNumber>
    </recommendedName>
    <alternativeName>
        <fullName evidence="6">Peptidase M</fullName>
    </alternativeName>
</protein>
<keyword evidence="2 6" id="KW-0031">Aminopeptidase</keyword>
<reference evidence="9" key="4">
    <citation type="submission" date="2023-10" db="EMBL/GenBank/DDBJ databases">
        <title>Whole Genome based description of the genera Actinobaculum and Actinotignum reveals a complex phylogenetic relationship within the species included in the genus Actinotignum.</title>
        <authorList>
            <person name="Jensen C.S."/>
            <person name="Dargis R."/>
            <person name="Kemp M."/>
            <person name="Christensen J.J."/>
        </authorList>
    </citation>
    <scope>NUCLEOTIDE SEQUENCE</scope>
    <source>
        <strain evidence="9">Actinobaculum_suis_CCUG19206T</strain>
    </source>
</reference>
<comment type="subunit">
    <text evidence="6">Monomer.</text>
</comment>
<dbReference type="PROSITE" id="PS00680">
    <property type="entry name" value="MAP_1"/>
    <property type="match status" value="1"/>
</dbReference>
<feature type="binding site" evidence="6">
    <location>
        <position position="111"/>
    </location>
    <ligand>
        <name>a divalent metal cation</name>
        <dbReference type="ChEBI" id="CHEBI:60240"/>
        <label>1</label>
    </ligand>
</feature>
<evidence type="ECO:0000313" key="11">
    <source>
        <dbReference type="EMBL" id="VDG76009.1"/>
    </source>
</evidence>
<evidence type="ECO:0000256" key="7">
    <source>
        <dbReference type="RuleBase" id="RU003653"/>
    </source>
</evidence>
<feature type="binding site" evidence="6">
    <location>
        <position position="111"/>
    </location>
    <ligand>
        <name>a divalent metal cation</name>
        <dbReference type="ChEBI" id="CHEBI:60240"/>
        <label>2</label>
        <note>catalytic</note>
    </ligand>
</feature>
<keyword evidence="3 6" id="KW-0645">Protease</keyword>
<feature type="binding site" evidence="6">
    <location>
        <position position="187"/>
    </location>
    <ligand>
        <name>substrate</name>
    </ligand>
</feature>
<dbReference type="SUPFAM" id="SSF55920">
    <property type="entry name" value="Creatinase/aminopeptidase"/>
    <property type="match status" value="1"/>
</dbReference>
<dbReference type="InterPro" id="IPR001714">
    <property type="entry name" value="Pept_M24_MAP"/>
</dbReference>
<dbReference type="Proteomes" id="UP001273799">
    <property type="component" value="Unassembled WGS sequence"/>
</dbReference>
<dbReference type="CDD" id="cd01086">
    <property type="entry name" value="MetAP1"/>
    <property type="match status" value="1"/>
</dbReference>
<dbReference type="NCBIfam" id="TIGR00500">
    <property type="entry name" value="met_pdase_I"/>
    <property type="match status" value="1"/>
</dbReference>
<dbReference type="PRINTS" id="PR00599">
    <property type="entry name" value="MAPEPTIDASE"/>
</dbReference>
<evidence type="ECO:0000313" key="9">
    <source>
        <dbReference type="EMBL" id="MDY5153453.1"/>
    </source>
</evidence>
<gene>
    <name evidence="11" type="primary">map-1</name>
    <name evidence="6 9" type="synonym">map</name>
    <name evidence="11" type="ORF">NCTC10327_00690</name>
    <name evidence="9" type="ORF">R6G71_05240</name>
    <name evidence="10" type="ORF">SAMN05421878_10387</name>
</gene>
<evidence type="ECO:0000256" key="6">
    <source>
        <dbReference type="HAMAP-Rule" id="MF_01974"/>
    </source>
</evidence>
<dbReference type="PANTHER" id="PTHR43330:SF27">
    <property type="entry name" value="METHIONINE AMINOPEPTIDASE"/>
    <property type="match status" value="1"/>
</dbReference>
<dbReference type="EMBL" id="FNAU01000003">
    <property type="protein sequence ID" value="SDE18554.1"/>
    <property type="molecule type" value="Genomic_DNA"/>
</dbReference>
<dbReference type="HAMAP" id="MF_01974">
    <property type="entry name" value="MetAP_1"/>
    <property type="match status" value="1"/>
</dbReference>
<dbReference type="Proteomes" id="UP000269974">
    <property type="component" value="Unassembled WGS sequence"/>
</dbReference>
<dbReference type="GO" id="GO:0006508">
    <property type="term" value="P:proteolysis"/>
    <property type="evidence" value="ECO:0007669"/>
    <property type="project" value="UniProtKB-KW"/>
</dbReference>
<evidence type="ECO:0000256" key="3">
    <source>
        <dbReference type="ARBA" id="ARBA00022670"/>
    </source>
</evidence>
<sequence>MRSRSGIQYKTNEEIRKCRRAALIVRQIHKELVAAAKPGVSTGELDRIAKEVLDAAGAVSNFYGYYDYPAQTCISVNDTVVHGIPSDTEILQPGDIVSFDCGSLIDGWNGDSCYSVVIPGGDPEVTARRERLSELTRQAMWVGIAAMATGKYVGDIGEAIDDFATSQDPEPGIVEDFTGHGIGKAMHEPPNVFNYATAARGPRLRPGMVLCIEPIFTEGDQANHTLADGWTTKTNDGSDACHWESQVALHKGGIWVLNEPDGGAAGLAPFGITPVPLED</sequence>
<comment type="similarity">
    <text evidence="6">Belongs to the peptidase M24A family. Methionine aminopeptidase type 1 subfamily.</text>
</comment>
<evidence type="ECO:0000313" key="10">
    <source>
        <dbReference type="EMBL" id="SDE18554.1"/>
    </source>
</evidence>
<dbReference type="EC" id="3.4.11.18" evidence="6 7"/>
<dbReference type="GO" id="GO:0046872">
    <property type="term" value="F:metal ion binding"/>
    <property type="evidence" value="ECO:0007669"/>
    <property type="project" value="UniProtKB-UniRule"/>
</dbReference>
<dbReference type="AlphaFoldDB" id="A0A1G7AUK2"/>
<dbReference type="InterPro" id="IPR036005">
    <property type="entry name" value="Creatinase/aminopeptidase-like"/>
</dbReference>
<feature type="binding site" evidence="6">
    <location>
        <position position="82"/>
    </location>
    <ligand>
        <name>substrate</name>
    </ligand>
</feature>
<dbReference type="EMBL" id="UYIO01000001">
    <property type="protein sequence ID" value="VDG76009.1"/>
    <property type="molecule type" value="Genomic_DNA"/>
</dbReference>
<dbReference type="RefSeq" id="WP_074661364.1">
    <property type="nucleotide sequence ID" value="NZ_FNAU01000003.1"/>
</dbReference>
<feature type="binding site" evidence="6">
    <location>
        <position position="180"/>
    </location>
    <ligand>
        <name>a divalent metal cation</name>
        <dbReference type="ChEBI" id="CHEBI:60240"/>
        <label>2</label>
        <note>catalytic</note>
    </ligand>
</feature>
<evidence type="ECO:0000313" key="12">
    <source>
        <dbReference type="Proteomes" id="UP000182744"/>
    </source>
</evidence>
<comment type="catalytic activity">
    <reaction evidence="6 7">
        <text>Release of N-terminal amino acids, preferentially methionine, from peptides and arylamides.</text>
        <dbReference type="EC" id="3.4.11.18"/>
    </reaction>
</comment>
<evidence type="ECO:0000259" key="8">
    <source>
        <dbReference type="Pfam" id="PF00557"/>
    </source>
</evidence>
<keyword evidence="5 6" id="KW-0378">Hydrolase</keyword>
<feature type="binding site" evidence="6">
    <location>
        <position position="244"/>
    </location>
    <ligand>
        <name>a divalent metal cation</name>
        <dbReference type="ChEBI" id="CHEBI:60240"/>
        <label>1</label>
    </ligand>
</feature>
<dbReference type="GO" id="GO:0070006">
    <property type="term" value="F:metalloaminopeptidase activity"/>
    <property type="evidence" value="ECO:0007669"/>
    <property type="project" value="UniProtKB-UniRule"/>
</dbReference>
<dbReference type="GO" id="GO:0004239">
    <property type="term" value="F:initiator methionyl aminopeptidase activity"/>
    <property type="evidence" value="ECO:0007669"/>
    <property type="project" value="UniProtKB-UniRule"/>
</dbReference>
<feature type="binding site" evidence="6">
    <location>
        <position position="213"/>
    </location>
    <ligand>
        <name>a divalent metal cation</name>
        <dbReference type="ChEBI" id="CHEBI:60240"/>
        <label>2</label>
        <note>catalytic</note>
    </ligand>
</feature>
<comment type="function">
    <text evidence="1 6">Removes the N-terminal methionine from nascent proteins. The N-terminal methionine is often cleaved when the second residue in the primary sequence is small and uncharged (Met-Ala-, Cys, Gly, Pro, Ser, Thr, or Val). Requires deformylation of the N(alpha)-formylated initiator methionine before it can be hydrolyzed.</text>
</comment>
<dbReference type="GO" id="GO:0005829">
    <property type="term" value="C:cytosol"/>
    <property type="evidence" value="ECO:0007669"/>
    <property type="project" value="TreeGrafter"/>
</dbReference>
<accession>A0A1G7AUK2</accession>
<evidence type="ECO:0000256" key="5">
    <source>
        <dbReference type="ARBA" id="ARBA00022801"/>
    </source>
</evidence>
<feature type="domain" description="Peptidase M24" evidence="8">
    <location>
        <begin position="17"/>
        <end position="248"/>
    </location>
</feature>
<comment type="cofactor">
    <cofactor evidence="6">
        <name>Co(2+)</name>
        <dbReference type="ChEBI" id="CHEBI:48828"/>
    </cofactor>
    <cofactor evidence="6">
        <name>Zn(2+)</name>
        <dbReference type="ChEBI" id="CHEBI:29105"/>
    </cofactor>
    <cofactor evidence="6">
        <name>Mn(2+)</name>
        <dbReference type="ChEBI" id="CHEBI:29035"/>
    </cofactor>
    <cofactor evidence="6">
        <name>Fe(2+)</name>
        <dbReference type="ChEBI" id="CHEBI:29033"/>
    </cofactor>
    <text evidence="6">Binds 2 divalent metal cations per subunit. Has a high-affinity and a low affinity metal-binding site. The true nature of the physiological cofactor is under debate. The enzyme is active with cobalt, zinc, manganese or divalent iron ions. Most likely, methionine aminopeptidases function as mononuclear Fe(2+)-metalloproteases under physiological conditions, and the catalytically relevant metal-binding site has been assigned to the histidine-containing high-affinity site.</text>
</comment>
<keyword evidence="4 6" id="KW-0479">Metal-binding</keyword>
<reference evidence="12" key="2">
    <citation type="submission" date="2016-10" db="EMBL/GenBank/DDBJ databases">
        <authorList>
            <person name="Varghese N."/>
        </authorList>
    </citation>
    <scope>NUCLEOTIDE SEQUENCE [LARGE SCALE GENOMIC DNA]</scope>
    <source>
        <strain evidence="12">DSM 20639</strain>
    </source>
</reference>
<reference evidence="11 13" key="3">
    <citation type="submission" date="2018-11" db="EMBL/GenBank/DDBJ databases">
        <authorList>
            <consortium name="Pathogen Informatics"/>
        </authorList>
    </citation>
    <scope>NUCLEOTIDE SEQUENCE [LARGE SCALE GENOMIC DNA]</scope>
    <source>
        <strain evidence="11 13">NCTC10327</strain>
    </source>
</reference>
<dbReference type="InterPro" id="IPR002467">
    <property type="entry name" value="Pept_M24A_MAP1"/>
</dbReference>
<proteinExistence type="inferred from homology"/>
<dbReference type="Proteomes" id="UP000182744">
    <property type="component" value="Unassembled WGS sequence"/>
</dbReference>
<evidence type="ECO:0000313" key="13">
    <source>
        <dbReference type="Proteomes" id="UP000269974"/>
    </source>
</evidence>
<organism evidence="10 12">
    <name type="scientific">Actinobaculum suis</name>
    <dbReference type="NCBI Taxonomy" id="1657"/>
    <lineage>
        <taxon>Bacteria</taxon>
        <taxon>Bacillati</taxon>
        <taxon>Actinomycetota</taxon>
        <taxon>Actinomycetes</taxon>
        <taxon>Actinomycetales</taxon>
        <taxon>Actinomycetaceae</taxon>
        <taxon>Actinobaculum</taxon>
    </lineage>
</organism>
<dbReference type="PANTHER" id="PTHR43330">
    <property type="entry name" value="METHIONINE AMINOPEPTIDASE"/>
    <property type="match status" value="1"/>
</dbReference>
<feature type="binding site" evidence="6">
    <location>
        <position position="244"/>
    </location>
    <ligand>
        <name>a divalent metal cation</name>
        <dbReference type="ChEBI" id="CHEBI:60240"/>
        <label>2</label>
        <note>catalytic</note>
    </ligand>
</feature>
<evidence type="ECO:0000256" key="2">
    <source>
        <dbReference type="ARBA" id="ARBA00022438"/>
    </source>
</evidence>
<dbReference type="Pfam" id="PF00557">
    <property type="entry name" value="Peptidase_M24"/>
    <property type="match status" value="1"/>
</dbReference>
<keyword evidence="12" id="KW-1185">Reference proteome</keyword>
<dbReference type="EMBL" id="JAWNFU010000002">
    <property type="protein sequence ID" value="MDY5153453.1"/>
    <property type="molecule type" value="Genomic_DNA"/>
</dbReference>
<reference evidence="10" key="1">
    <citation type="submission" date="2016-10" db="EMBL/GenBank/DDBJ databases">
        <authorList>
            <person name="de Groot N.N."/>
        </authorList>
    </citation>
    <scope>NUCLEOTIDE SEQUENCE [LARGE SCALE GENOMIC DNA]</scope>
    <source>
        <strain evidence="10">DSM 20639</strain>
    </source>
</reference>